<proteinExistence type="predicted"/>
<evidence type="ECO:0000313" key="3">
    <source>
        <dbReference type="WBParaSite" id="HPBE_0001782101-mRNA-1"/>
    </source>
</evidence>
<keyword evidence="2" id="KW-1185">Reference proteome</keyword>
<protein>
    <submittedName>
        <fullName evidence="3">Reverse transcriptase domain-containing protein</fullName>
    </submittedName>
</protein>
<reference evidence="3" key="2">
    <citation type="submission" date="2019-09" db="UniProtKB">
        <authorList>
            <consortium name="WormBaseParasite"/>
        </authorList>
    </citation>
    <scope>IDENTIFICATION</scope>
</reference>
<dbReference type="Proteomes" id="UP000050761">
    <property type="component" value="Unassembled WGS sequence"/>
</dbReference>
<accession>A0A183G7N9</accession>
<dbReference type="AlphaFoldDB" id="A0A183G7N9"/>
<organism evidence="2 3">
    <name type="scientific">Heligmosomoides polygyrus</name>
    <name type="common">Parasitic roundworm</name>
    <dbReference type="NCBI Taxonomy" id="6339"/>
    <lineage>
        <taxon>Eukaryota</taxon>
        <taxon>Metazoa</taxon>
        <taxon>Ecdysozoa</taxon>
        <taxon>Nematoda</taxon>
        <taxon>Chromadorea</taxon>
        <taxon>Rhabditida</taxon>
        <taxon>Rhabditina</taxon>
        <taxon>Rhabditomorpha</taxon>
        <taxon>Strongyloidea</taxon>
        <taxon>Heligmosomidae</taxon>
        <taxon>Heligmosomoides</taxon>
    </lineage>
</organism>
<dbReference type="WBParaSite" id="HPBE_0001782101-mRNA-1">
    <property type="protein sequence ID" value="HPBE_0001782101-mRNA-1"/>
    <property type="gene ID" value="HPBE_0001782101"/>
</dbReference>
<dbReference type="EMBL" id="UZAH01030281">
    <property type="protein sequence ID" value="VDP09974.1"/>
    <property type="molecule type" value="Genomic_DNA"/>
</dbReference>
<evidence type="ECO:0000313" key="1">
    <source>
        <dbReference type="EMBL" id="VDP09974.1"/>
    </source>
</evidence>
<sequence>MGSQTIRVLGKESFSGYTAQPINAAYYMPGAYNGGYIHEPYGQNAYIDATYGDTQQFPYYGGYTYTPYYGDGQAYRNYAYQSSQAYPGAYGPYPGASGQHRGERLLQRYGQLHRHRGSPEAFPWITTTSAKLRSKQPRCLTFIDLKKAFDYLATEAVIEALLWVYLLTAKGLRRRSELREWIVLRESSPVI</sequence>
<evidence type="ECO:0000313" key="2">
    <source>
        <dbReference type="Proteomes" id="UP000050761"/>
    </source>
</evidence>
<reference evidence="1 2" key="1">
    <citation type="submission" date="2018-11" db="EMBL/GenBank/DDBJ databases">
        <authorList>
            <consortium name="Pathogen Informatics"/>
        </authorList>
    </citation>
    <scope>NUCLEOTIDE SEQUENCE [LARGE SCALE GENOMIC DNA]</scope>
</reference>
<dbReference type="OrthoDB" id="410104at2759"/>
<gene>
    <name evidence="1" type="ORF">HPBE_LOCUS17820</name>
</gene>
<name>A0A183G7N9_HELPZ</name>
<accession>A0A3P8BV92</accession>